<reference evidence="8" key="1">
    <citation type="submission" date="2017-08" db="EMBL/GenBank/DDBJ databases">
        <title>A dynamic microbial community with high functional redundancy inhabits the cold, oxic subseafloor aquifer.</title>
        <authorList>
            <person name="Tully B.J."/>
            <person name="Wheat C.G."/>
            <person name="Glazer B.T."/>
            <person name="Huber J.A."/>
        </authorList>
    </citation>
    <scope>NUCLEOTIDE SEQUENCE [LARGE SCALE GENOMIC DNA]</scope>
</reference>
<dbReference type="FunFam" id="1.10.10.10:FF:000001">
    <property type="entry name" value="LysR family transcriptional regulator"/>
    <property type="match status" value="1"/>
</dbReference>
<proteinExistence type="inferred from homology"/>
<evidence type="ECO:0000313" key="7">
    <source>
        <dbReference type="EMBL" id="PCI28366.1"/>
    </source>
</evidence>
<dbReference type="InterPro" id="IPR036390">
    <property type="entry name" value="WH_DNA-bd_sf"/>
</dbReference>
<evidence type="ECO:0000256" key="4">
    <source>
        <dbReference type="ARBA" id="ARBA00023159"/>
    </source>
</evidence>
<dbReference type="PROSITE" id="PS50931">
    <property type="entry name" value="HTH_LYSR"/>
    <property type="match status" value="1"/>
</dbReference>
<dbReference type="InterPro" id="IPR000847">
    <property type="entry name" value="LysR_HTH_N"/>
</dbReference>
<dbReference type="PANTHER" id="PTHR30346:SF26">
    <property type="entry name" value="HYDROGEN PEROXIDE-INDUCIBLE GENES ACTIVATOR"/>
    <property type="match status" value="1"/>
</dbReference>
<dbReference type="Pfam" id="PF03466">
    <property type="entry name" value="LysR_substrate"/>
    <property type="match status" value="1"/>
</dbReference>
<evidence type="ECO:0000256" key="3">
    <source>
        <dbReference type="ARBA" id="ARBA00023125"/>
    </source>
</evidence>
<dbReference type="PRINTS" id="PR00039">
    <property type="entry name" value="HTHLYSR"/>
</dbReference>
<dbReference type="InterPro" id="IPR005119">
    <property type="entry name" value="LysR_subst-bd"/>
</dbReference>
<name>A0A2A4T419_9DELT</name>
<keyword evidence="2" id="KW-0805">Transcription regulation</keyword>
<dbReference type="SUPFAM" id="SSF53850">
    <property type="entry name" value="Periplasmic binding protein-like II"/>
    <property type="match status" value="1"/>
</dbReference>
<evidence type="ECO:0000256" key="5">
    <source>
        <dbReference type="ARBA" id="ARBA00023163"/>
    </source>
</evidence>
<comment type="similarity">
    <text evidence="1">Belongs to the LysR transcriptional regulatory family.</text>
</comment>
<dbReference type="InterPro" id="IPR036388">
    <property type="entry name" value="WH-like_DNA-bd_sf"/>
</dbReference>
<dbReference type="Proteomes" id="UP000218113">
    <property type="component" value="Unassembled WGS sequence"/>
</dbReference>
<evidence type="ECO:0000256" key="1">
    <source>
        <dbReference type="ARBA" id="ARBA00009437"/>
    </source>
</evidence>
<evidence type="ECO:0000313" key="8">
    <source>
        <dbReference type="Proteomes" id="UP000218113"/>
    </source>
</evidence>
<dbReference type="GO" id="GO:0032993">
    <property type="term" value="C:protein-DNA complex"/>
    <property type="evidence" value="ECO:0007669"/>
    <property type="project" value="TreeGrafter"/>
</dbReference>
<keyword evidence="4" id="KW-0010">Activator</keyword>
<dbReference type="GO" id="GO:0003700">
    <property type="term" value="F:DNA-binding transcription factor activity"/>
    <property type="evidence" value="ECO:0007669"/>
    <property type="project" value="InterPro"/>
</dbReference>
<evidence type="ECO:0000259" key="6">
    <source>
        <dbReference type="PROSITE" id="PS50931"/>
    </source>
</evidence>
<organism evidence="7 8">
    <name type="scientific">SAR324 cluster bacterium</name>
    <dbReference type="NCBI Taxonomy" id="2024889"/>
    <lineage>
        <taxon>Bacteria</taxon>
        <taxon>Deltaproteobacteria</taxon>
        <taxon>SAR324 cluster</taxon>
    </lineage>
</organism>
<keyword evidence="3 7" id="KW-0238">DNA-binding</keyword>
<dbReference type="Gene3D" id="1.10.10.10">
    <property type="entry name" value="Winged helix-like DNA-binding domain superfamily/Winged helix DNA-binding domain"/>
    <property type="match status" value="1"/>
</dbReference>
<sequence>MLFTLSQLEYIVAVDTYRSFSRAARHCFITQPTLSMQIQKMEDLLEVTLFDRSRQPILPTEIGRKIVDQAKLILQESIRLEEIATMEKGEVSGEFHLGVIPTIAPYLLPRFLREFQEQYPKVQLTIDELQTSQIIEYLGNDKLDAGILATPLGESKIIEKPLYYESFLAYFPPDHSLLSESVLSIQQLAPNELLLLEEGHCFRDQALQLCHRRSKEQKGMKAIFGTGNLEVLKKLVDQGFGVTLLPELMIEGSESSYEGRLARFESPTPSREISLVYSRTFLKQTIIQAFIEIIKKALPEEMLTKDGKQILSVS</sequence>
<dbReference type="Pfam" id="PF00126">
    <property type="entry name" value="HTH_1"/>
    <property type="match status" value="1"/>
</dbReference>
<protein>
    <submittedName>
        <fullName evidence="7">DNA-binding transcriptional regulator OxyR</fullName>
    </submittedName>
</protein>
<evidence type="ECO:0000256" key="2">
    <source>
        <dbReference type="ARBA" id="ARBA00023015"/>
    </source>
</evidence>
<dbReference type="AlphaFoldDB" id="A0A2A4T419"/>
<dbReference type="PANTHER" id="PTHR30346">
    <property type="entry name" value="TRANSCRIPTIONAL DUAL REGULATOR HCAR-RELATED"/>
    <property type="match status" value="1"/>
</dbReference>
<gene>
    <name evidence="7" type="ORF">COB67_06550</name>
</gene>
<dbReference type="GO" id="GO:0003677">
    <property type="term" value="F:DNA binding"/>
    <property type="evidence" value="ECO:0007669"/>
    <property type="project" value="UniProtKB-KW"/>
</dbReference>
<dbReference type="SUPFAM" id="SSF46785">
    <property type="entry name" value="Winged helix' DNA-binding domain"/>
    <property type="match status" value="1"/>
</dbReference>
<feature type="domain" description="HTH lysR-type" evidence="6">
    <location>
        <begin position="3"/>
        <end position="60"/>
    </location>
</feature>
<comment type="caution">
    <text evidence="7">The sequence shown here is derived from an EMBL/GenBank/DDBJ whole genome shotgun (WGS) entry which is preliminary data.</text>
</comment>
<keyword evidence="5" id="KW-0804">Transcription</keyword>
<dbReference type="Gene3D" id="3.40.190.10">
    <property type="entry name" value="Periplasmic binding protein-like II"/>
    <property type="match status" value="2"/>
</dbReference>
<dbReference type="EMBL" id="NVSR01000035">
    <property type="protein sequence ID" value="PCI28366.1"/>
    <property type="molecule type" value="Genomic_DNA"/>
</dbReference>
<dbReference type="CDD" id="cd08411">
    <property type="entry name" value="PBP2_OxyR"/>
    <property type="match status" value="1"/>
</dbReference>
<accession>A0A2A4T419</accession>